<dbReference type="RefSeq" id="WP_046523291.1">
    <property type="nucleotide sequence ID" value="NZ_LAYY01000007.1"/>
</dbReference>
<dbReference type="Proteomes" id="UP000034166">
    <property type="component" value="Unassembled WGS sequence"/>
</dbReference>
<dbReference type="OrthoDB" id="9834309at2"/>
<evidence type="ECO:0000313" key="2">
    <source>
        <dbReference type="EMBL" id="KKK38599.1"/>
    </source>
</evidence>
<evidence type="ECO:0000256" key="1">
    <source>
        <dbReference type="SAM" id="SignalP"/>
    </source>
</evidence>
<keyword evidence="3" id="KW-1185">Reference proteome</keyword>
<feature type="signal peptide" evidence="1">
    <location>
        <begin position="1"/>
        <end position="24"/>
    </location>
</feature>
<evidence type="ECO:0008006" key="4">
    <source>
        <dbReference type="Google" id="ProtNLM"/>
    </source>
</evidence>
<gene>
    <name evidence="2" type="ORF">WQ57_08380</name>
</gene>
<dbReference type="PATRIC" id="fig|1408103.3.peg.1888"/>
<accession>A0A0M2SVK5</accession>
<sequence length="129" mass="14033">MKIRIPLVVLLFLLLCSSLSPCRAEDIEPGDLEKVTLSLLHPIIVEGLEEHYGGLAQFENLKLVKIVPKQLPADLKDDSSFKSSGSAYEITVQLEVLAAKGKEGVTMILSNDTAASGYEVARLEAKQKP</sequence>
<protein>
    <recommendedName>
        <fullName evidence="4">DUF3888 domain-containing protein</fullName>
    </recommendedName>
</protein>
<dbReference type="AlphaFoldDB" id="A0A0M2SVK5"/>
<name>A0A0M2SVK5_9BACI</name>
<reference evidence="2 3" key="1">
    <citation type="submission" date="2015-04" db="EMBL/GenBank/DDBJ databases">
        <title>Taxonomic description and genome sequence of Bacillus campisalis sp. nov., a novel member of the genus Bacillus isolated from solar saltern.</title>
        <authorList>
            <person name="Mathan Kumar R."/>
            <person name="Kaur G."/>
            <person name="Kumar A."/>
            <person name="Singh N.K."/>
            <person name="Kaur N."/>
            <person name="Kumar N."/>
            <person name="Mayilraj S."/>
        </authorList>
    </citation>
    <scope>NUCLEOTIDE SEQUENCE [LARGE SCALE GENOMIC DNA]</scope>
    <source>
        <strain evidence="2 3">SA2-6</strain>
    </source>
</reference>
<organism evidence="2 3">
    <name type="scientific">Mesobacillus campisalis</name>
    <dbReference type="NCBI Taxonomy" id="1408103"/>
    <lineage>
        <taxon>Bacteria</taxon>
        <taxon>Bacillati</taxon>
        <taxon>Bacillota</taxon>
        <taxon>Bacilli</taxon>
        <taxon>Bacillales</taxon>
        <taxon>Bacillaceae</taxon>
        <taxon>Mesobacillus</taxon>
    </lineage>
</organism>
<dbReference type="EMBL" id="LAYY01000007">
    <property type="protein sequence ID" value="KKK38599.1"/>
    <property type="molecule type" value="Genomic_DNA"/>
</dbReference>
<comment type="caution">
    <text evidence="2">The sequence shown here is derived from an EMBL/GenBank/DDBJ whole genome shotgun (WGS) entry which is preliminary data.</text>
</comment>
<feature type="chain" id="PRO_5005641930" description="DUF3888 domain-containing protein" evidence="1">
    <location>
        <begin position="25"/>
        <end position="129"/>
    </location>
</feature>
<keyword evidence="1" id="KW-0732">Signal</keyword>
<proteinExistence type="predicted"/>
<evidence type="ECO:0000313" key="3">
    <source>
        <dbReference type="Proteomes" id="UP000034166"/>
    </source>
</evidence>